<evidence type="ECO:0000313" key="1">
    <source>
        <dbReference type="EMBL" id="KAA8567049.1"/>
    </source>
</evidence>
<organism evidence="1 2">
    <name type="scientific">Monilinia fructicola</name>
    <name type="common">Brown rot fungus</name>
    <name type="synonym">Ciboria fructicola</name>
    <dbReference type="NCBI Taxonomy" id="38448"/>
    <lineage>
        <taxon>Eukaryota</taxon>
        <taxon>Fungi</taxon>
        <taxon>Dikarya</taxon>
        <taxon>Ascomycota</taxon>
        <taxon>Pezizomycotina</taxon>
        <taxon>Leotiomycetes</taxon>
        <taxon>Helotiales</taxon>
        <taxon>Sclerotiniaceae</taxon>
        <taxon>Monilinia</taxon>
    </lineage>
</organism>
<proteinExistence type="predicted"/>
<protein>
    <submittedName>
        <fullName evidence="1">Uncharacterized protein</fullName>
    </submittedName>
</protein>
<gene>
    <name evidence="1" type="ORF">EYC84_010129</name>
</gene>
<keyword evidence="2" id="KW-1185">Reference proteome</keyword>
<accession>A0A5M9JGF1</accession>
<dbReference type="AlphaFoldDB" id="A0A5M9JGF1"/>
<name>A0A5M9JGF1_MONFR</name>
<sequence>MGEKSFQPHLDTVSFLVIIGLGKNTIIPPSSHLLSLTSYLVPLTSYLSHPPSYLFQGSLFSPFPFLFCSAKDTSIFSPSIHLSIHPSFLSSFLHYSLLLSCLPSPFRIICHLDNYLNAPPIRDKAKSFLIQLPLMFQ</sequence>
<dbReference type="Proteomes" id="UP000322873">
    <property type="component" value="Unassembled WGS sequence"/>
</dbReference>
<comment type="caution">
    <text evidence="1">The sequence shown here is derived from an EMBL/GenBank/DDBJ whole genome shotgun (WGS) entry which is preliminary data.</text>
</comment>
<evidence type="ECO:0000313" key="2">
    <source>
        <dbReference type="Proteomes" id="UP000322873"/>
    </source>
</evidence>
<dbReference type="EMBL" id="VICG01000011">
    <property type="protein sequence ID" value="KAA8567049.1"/>
    <property type="molecule type" value="Genomic_DNA"/>
</dbReference>
<reference evidence="1 2" key="1">
    <citation type="submission" date="2019-06" db="EMBL/GenBank/DDBJ databases">
        <title>Genome Sequence of the Brown Rot Fungal Pathogen Monilinia fructicola.</title>
        <authorList>
            <person name="De Miccolis Angelini R.M."/>
            <person name="Landi L."/>
            <person name="Abate D."/>
            <person name="Pollastro S."/>
            <person name="Romanazzi G."/>
            <person name="Faretra F."/>
        </authorList>
    </citation>
    <scope>NUCLEOTIDE SEQUENCE [LARGE SCALE GENOMIC DNA]</scope>
    <source>
        <strain evidence="1 2">Mfrc123</strain>
    </source>
</reference>